<dbReference type="GO" id="GO:0030424">
    <property type="term" value="C:axon"/>
    <property type="evidence" value="ECO:0007669"/>
    <property type="project" value="TreeGrafter"/>
</dbReference>
<comment type="subcellular location">
    <subcellularLocation>
        <location evidence="1">Cell membrane</location>
        <topology evidence="1">Lipid-anchor</topology>
        <topology evidence="1">GPI-anchor</topology>
    </subcellularLocation>
</comment>
<evidence type="ECO:0000259" key="15">
    <source>
        <dbReference type="PROSITE" id="PS50853"/>
    </source>
</evidence>
<proteinExistence type="inferred from homology"/>
<dbReference type="InterPro" id="IPR003599">
    <property type="entry name" value="Ig_sub"/>
</dbReference>
<keyword evidence="7" id="KW-0130">Cell adhesion</keyword>
<dbReference type="GO" id="GO:0098552">
    <property type="term" value="C:side of membrane"/>
    <property type="evidence" value="ECO:0007669"/>
    <property type="project" value="UniProtKB-KW"/>
</dbReference>
<dbReference type="PANTHER" id="PTHR44170:SF28">
    <property type="entry name" value="CONTACTIN-2"/>
    <property type="match status" value="1"/>
</dbReference>
<dbReference type="InterPro" id="IPR013783">
    <property type="entry name" value="Ig-like_fold"/>
</dbReference>
<keyword evidence="3" id="KW-1003">Cell membrane</keyword>
<evidence type="ECO:0000256" key="6">
    <source>
        <dbReference type="ARBA" id="ARBA00022737"/>
    </source>
</evidence>
<evidence type="ECO:0000256" key="4">
    <source>
        <dbReference type="ARBA" id="ARBA00022622"/>
    </source>
</evidence>
<feature type="domain" description="Fibronectin type-III" evidence="15">
    <location>
        <begin position="878"/>
        <end position="975"/>
    </location>
</feature>
<dbReference type="Pfam" id="PF07679">
    <property type="entry name" value="I-set"/>
    <property type="match status" value="3"/>
</dbReference>
<dbReference type="AlphaFoldDB" id="A0A6P8PFG7"/>
<keyword evidence="16" id="KW-1185">Reference proteome</keyword>
<feature type="compositionally biased region" description="Polar residues" evidence="13">
    <location>
        <begin position="966"/>
        <end position="975"/>
    </location>
</feature>
<dbReference type="InterPro" id="IPR036116">
    <property type="entry name" value="FN3_sf"/>
</dbReference>
<dbReference type="FunFam" id="2.60.40.10:FF:000054">
    <property type="entry name" value="Contactin 1"/>
    <property type="match status" value="1"/>
</dbReference>
<dbReference type="SMART" id="SM00408">
    <property type="entry name" value="IGc2"/>
    <property type="match status" value="5"/>
</dbReference>
<evidence type="ECO:0000313" key="16">
    <source>
        <dbReference type="Proteomes" id="UP000515159"/>
    </source>
</evidence>
<dbReference type="GO" id="GO:0007411">
    <property type="term" value="P:axon guidance"/>
    <property type="evidence" value="ECO:0007669"/>
    <property type="project" value="TreeGrafter"/>
</dbReference>
<feature type="domain" description="Ig-like" evidence="14">
    <location>
        <begin position="266"/>
        <end position="385"/>
    </location>
</feature>
<keyword evidence="10" id="KW-0325">Glycoprotein</keyword>
<evidence type="ECO:0000256" key="5">
    <source>
        <dbReference type="ARBA" id="ARBA00022729"/>
    </source>
</evidence>
<protein>
    <submittedName>
        <fullName evidence="17">Contactin-2 isoform X1</fullName>
    </submittedName>
</protein>
<dbReference type="GO" id="GO:0098632">
    <property type="term" value="F:cell-cell adhesion mediator activity"/>
    <property type="evidence" value="ECO:0007669"/>
    <property type="project" value="TreeGrafter"/>
</dbReference>
<evidence type="ECO:0000256" key="11">
    <source>
        <dbReference type="ARBA" id="ARBA00023288"/>
    </source>
</evidence>
<dbReference type="GeneID" id="117347145"/>
<evidence type="ECO:0000259" key="14">
    <source>
        <dbReference type="PROSITE" id="PS50835"/>
    </source>
</evidence>
<reference evidence="17" key="1">
    <citation type="submission" date="2025-08" db="UniProtKB">
        <authorList>
            <consortium name="RefSeq"/>
        </authorList>
    </citation>
    <scope>IDENTIFICATION</scope>
</reference>
<dbReference type="InterPro" id="IPR013098">
    <property type="entry name" value="Ig_I-set"/>
</dbReference>
<dbReference type="Pfam" id="PF13927">
    <property type="entry name" value="Ig_3"/>
    <property type="match status" value="2"/>
</dbReference>
<feature type="domain" description="Fibronectin type-III" evidence="15">
    <location>
        <begin position="673"/>
        <end position="771"/>
    </location>
</feature>
<dbReference type="KEGG" id="gsh:117347145"/>
<dbReference type="Proteomes" id="UP000515159">
    <property type="component" value="Chromosome 13"/>
</dbReference>
<dbReference type="InterPro" id="IPR003961">
    <property type="entry name" value="FN3_dom"/>
</dbReference>
<evidence type="ECO:0000256" key="7">
    <source>
        <dbReference type="ARBA" id="ARBA00022889"/>
    </source>
</evidence>
<dbReference type="InParanoid" id="A0A6P8PFG7"/>
<feature type="domain" description="Ig-like" evidence="14">
    <location>
        <begin position="159"/>
        <end position="244"/>
    </location>
</feature>
<evidence type="ECO:0000256" key="1">
    <source>
        <dbReference type="ARBA" id="ARBA00004609"/>
    </source>
</evidence>
<feature type="domain" description="Ig-like" evidence="14">
    <location>
        <begin position="572"/>
        <end position="666"/>
    </location>
</feature>
<dbReference type="RefSeq" id="XP_033773483.1">
    <property type="nucleotide sequence ID" value="XM_033917592.1"/>
</dbReference>
<comment type="similarity">
    <text evidence="2">Belongs to the immunoglobulin superfamily. Contactin family.</text>
</comment>
<evidence type="ECO:0000256" key="13">
    <source>
        <dbReference type="SAM" id="MobiDB-lite"/>
    </source>
</evidence>
<dbReference type="Pfam" id="PF00041">
    <property type="entry name" value="fn3"/>
    <property type="match status" value="2"/>
</dbReference>
<evidence type="ECO:0000256" key="12">
    <source>
        <dbReference type="ARBA" id="ARBA00023319"/>
    </source>
</evidence>
<dbReference type="FunFam" id="2.60.40.10:FF:000035">
    <property type="entry name" value="Contactin 1"/>
    <property type="match status" value="1"/>
</dbReference>
<evidence type="ECO:0000256" key="8">
    <source>
        <dbReference type="ARBA" id="ARBA00023136"/>
    </source>
</evidence>
<accession>A0A6P8PFG7</accession>
<dbReference type="CDD" id="cd00063">
    <property type="entry name" value="FN3"/>
    <property type="match status" value="3"/>
</dbReference>
<dbReference type="PROSITE" id="PS50835">
    <property type="entry name" value="IG_LIKE"/>
    <property type="match status" value="6"/>
</dbReference>
<gene>
    <name evidence="17" type="primary">CNTN2</name>
</gene>
<dbReference type="SMART" id="SM00060">
    <property type="entry name" value="FN3"/>
    <property type="match status" value="4"/>
</dbReference>
<keyword evidence="12" id="KW-0393">Immunoglobulin domain</keyword>
<dbReference type="FunFam" id="2.60.40.10:FF:000044">
    <property type="entry name" value="Contactin 1"/>
    <property type="match status" value="1"/>
</dbReference>
<dbReference type="SUPFAM" id="SSF48726">
    <property type="entry name" value="Immunoglobulin"/>
    <property type="match status" value="6"/>
</dbReference>
<dbReference type="CTD" id="6900"/>
<dbReference type="FunFam" id="2.60.40.10:FF:000004">
    <property type="entry name" value="DCC isoform 1"/>
    <property type="match status" value="2"/>
</dbReference>
<keyword evidence="6" id="KW-0677">Repeat</keyword>
<dbReference type="SMART" id="SM00409">
    <property type="entry name" value="IG"/>
    <property type="match status" value="6"/>
</dbReference>
<dbReference type="FunCoup" id="A0A6P8PFG7">
    <property type="interactions" value="406"/>
</dbReference>
<keyword evidence="4" id="KW-0336">GPI-anchor</keyword>
<feature type="domain" description="Ig-like" evidence="14">
    <location>
        <begin position="64"/>
        <end position="148"/>
    </location>
</feature>
<keyword evidence="9" id="KW-1015">Disulfide bond</keyword>
<evidence type="ECO:0000256" key="10">
    <source>
        <dbReference type="ARBA" id="ARBA00023180"/>
    </source>
</evidence>
<dbReference type="PANTHER" id="PTHR44170">
    <property type="entry name" value="PROTEIN SIDEKICK"/>
    <property type="match status" value="1"/>
</dbReference>
<dbReference type="FunFam" id="2.60.40.10:FF:000052">
    <property type="entry name" value="Contactin 1"/>
    <property type="match status" value="1"/>
</dbReference>
<keyword evidence="5" id="KW-0732">Signal</keyword>
<feature type="domain" description="Ig-like" evidence="14">
    <location>
        <begin position="480"/>
        <end position="567"/>
    </location>
</feature>
<dbReference type="FunFam" id="2.60.40.10:FF:000064">
    <property type="entry name" value="Contactin 1"/>
    <property type="match status" value="1"/>
</dbReference>
<evidence type="ECO:0000256" key="3">
    <source>
        <dbReference type="ARBA" id="ARBA00022475"/>
    </source>
</evidence>
<evidence type="ECO:0000313" key="17">
    <source>
        <dbReference type="RefSeq" id="XP_033773483.1"/>
    </source>
</evidence>
<dbReference type="SUPFAM" id="SSF49265">
    <property type="entry name" value="Fibronectin type III"/>
    <property type="match status" value="3"/>
</dbReference>
<organism evidence="16 17">
    <name type="scientific">Geotrypetes seraphini</name>
    <name type="common">Gaboon caecilian</name>
    <name type="synonym">Caecilia seraphini</name>
    <dbReference type="NCBI Taxonomy" id="260995"/>
    <lineage>
        <taxon>Eukaryota</taxon>
        <taxon>Metazoa</taxon>
        <taxon>Chordata</taxon>
        <taxon>Craniata</taxon>
        <taxon>Vertebrata</taxon>
        <taxon>Euteleostomi</taxon>
        <taxon>Amphibia</taxon>
        <taxon>Gymnophiona</taxon>
        <taxon>Geotrypetes</taxon>
    </lineage>
</organism>
<dbReference type="FunFam" id="2.60.40.10:FF:000028">
    <property type="entry name" value="Neuronal cell adhesion molecule"/>
    <property type="match status" value="1"/>
</dbReference>
<sequence>MSSHCLLPTEERCVAGPRFPFTFPERPVTLFRMGLPLACLLFSSAVFSMSVWCPIECTTSNYGPVFEEQPANTLFPEGSKEERASFSCRARANPPATYRWKMNGTDLKIEADPRYSLIAGNLVINPVTAKDAGSYQCMVTNSVGSIVSKEAFFRFGFLQEFSSEQRDAIRMTEGWGVMIPCRPPPHYPGLSFRWFLNEFPNFIAADRRRFISQVTGNLYIARSQSTDQGTYSCFATSHMDFAIKSVFSTPTWLNVTAEEDPRQYAPSIKARFPAESYVLTEQTVTLECFAFGKCATVCCSMEHRHAFPHHCPSFLSLPLSLSLLILSSPVPHIKWRKVDGPLPLKLTATEEPVLQIPNVAFEDEGTYECEAENAKGRDSFQGRVIVQAQPEWLKVISDTSADIGSRLHWSCAAAGKPRPTVRWLRNGRPLTSQDRIEVTNGELRIAKITAEDSGMYQCIAENKHGSVYTSAELMVQALAPDFRLNPVKRLIPAARGGEVLIQCQPRAAPKATVQWSKGTELQTNSSRVSITEEGMLIIRNISRSDEGKYTCFAENFMGKANSTGILSVREATKITLAPTSADINISANLTLQCQASHDLSMDLTFTWALNGLLIDFDKEEGHYLRASVKEAVGDLTIIRAQLRHAGRYTCTAQTVVDSTSASATVVVRGPPGPPGGVVVRDIKDTTVQLSWSRGFDNHSPIAKYTIQARNLLSGTWRQTRTNPATVEGNAESVQVMNLIPWMDYEFRVLATNILGTGDPSAPSSKIRTKEAAPTVAPAGLSGGGGAPNELIITWTPMIREYHNGEGLGYLLAFRWMGTKIWRMERVGGAQSSHFVYFNKTIAPYTPFEVQIKAFNQKGEGPFSLVSVVHSAEEEPHLAPFHISATVLSASEMQVAWNAVQQQDLNGVLLGYEIRYWRAGDKEAAADRVRTPGLDMSAHVTGLNPDTTYYVAVRAYNRAGTGPPSPTTNVTTTKSPPNRPPGNISWKLAGSTIGIKWDPVVALVNESSVTGYKMLYHLDSQVTPTLYLTSKTQIEFPIPEDATHAVVRIRATGLGGDGVPAEIHIARDTGTSMMVENSSPRLEADTITMALLTLICYLTL</sequence>
<evidence type="ECO:0000256" key="2">
    <source>
        <dbReference type="ARBA" id="ARBA00009812"/>
    </source>
</evidence>
<dbReference type="FunFam" id="2.60.40.10:FF:000047">
    <property type="entry name" value="Contactin 1"/>
    <property type="match status" value="1"/>
</dbReference>
<keyword evidence="8" id="KW-0472">Membrane</keyword>
<evidence type="ECO:0000256" key="9">
    <source>
        <dbReference type="ARBA" id="ARBA00023157"/>
    </source>
</evidence>
<dbReference type="CDD" id="cd04969">
    <property type="entry name" value="Ig5_Contactin"/>
    <property type="match status" value="1"/>
</dbReference>
<dbReference type="GO" id="GO:0005886">
    <property type="term" value="C:plasma membrane"/>
    <property type="evidence" value="ECO:0007669"/>
    <property type="project" value="UniProtKB-SubCell"/>
</dbReference>
<dbReference type="InterPro" id="IPR003598">
    <property type="entry name" value="Ig_sub2"/>
</dbReference>
<feature type="domain" description="Fibronectin type-III" evidence="15">
    <location>
        <begin position="979"/>
        <end position="1071"/>
    </location>
</feature>
<dbReference type="InterPro" id="IPR036179">
    <property type="entry name" value="Ig-like_dom_sf"/>
</dbReference>
<feature type="domain" description="Ig-like" evidence="14">
    <location>
        <begin position="390"/>
        <end position="474"/>
    </location>
</feature>
<dbReference type="InterPro" id="IPR007110">
    <property type="entry name" value="Ig-like_dom"/>
</dbReference>
<dbReference type="OrthoDB" id="6418794at2759"/>
<name>A0A6P8PFG7_GEOSA</name>
<dbReference type="GO" id="GO:0007420">
    <property type="term" value="P:brain development"/>
    <property type="evidence" value="ECO:0007669"/>
    <property type="project" value="TreeGrafter"/>
</dbReference>
<feature type="domain" description="Fibronectin type-III" evidence="15">
    <location>
        <begin position="776"/>
        <end position="873"/>
    </location>
</feature>
<dbReference type="PROSITE" id="PS50853">
    <property type="entry name" value="FN3"/>
    <property type="match status" value="4"/>
</dbReference>
<keyword evidence="11" id="KW-0449">Lipoprotein</keyword>
<feature type="region of interest" description="Disordered" evidence="13">
    <location>
        <begin position="959"/>
        <end position="982"/>
    </location>
</feature>
<dbReference type="Gene3D" id="2.60.40.10">
    <property type="entry name" value="Immunoglobulins"/>
    <property type="match status" value="10"/>
</dbReference>